<dbReference type="InterPro" id="IPR018769">
    <property type="entry name" value="VgrG2_DUF2345"/>
</dbReference>
<dbReference type="Gene3D" id="2.40.50.230">
    <property type="entry name" value="Gp5 N-terminal domain"/>
    <property type="match status" value="1"/>
</dbReference>
<feature type="domain" description="Putative type VI secretion system Rhs element associated Vgr" evidence="2">
    <location>
        <begin position="502"/>
        <end position="594"/>
    </location>
</feature>
<dbReference type="Gene3D" id="2.30.110.50">
    <property type="match status" value="1"/>
</dbReference>
<dbReference type="NCBIfam" id="TIGR03361">
    <property type="entry name" value="VI_Rhs_Vgr"/>
    <property type="match status" value="1"/>
</dbReference>
<proteinExistence type="predicted"/>
<dbReference type="InterPro" id="IPR006533">
    <property type="entry name" value="T6SS_Vgr_RhsGE"/>
</dbReference>
<dbReference type="Pfam" id="PF10106">
    <property type="entry name" value="DUF2345"/>
    <property type="match status" value="1"/>
</dbReference>
<organism evidence="3 4">
    <name type="scientific">Pandoraea terrae</name>
    <dbReference type="NCBI Taxonomy" id="1537710"/>
    <lineage>
        <taxon>Bacteria</taxon>
        <taxon>Pseudomonadati</taxon>
        <taxon>Pseudomonadota</taxon>
        <taxon>Betaproteobacteria</taxon>
        <taxon>Burkholderiales</taxon>
        <taxon>Burkholderiaceae</taxon>
        <taxon>Pandoraea</taxon>
    </lineage>
</organism>
<dbReference type="InterPro" id="IPR037026">
    <property type="entry name" value="Vgr_OB-fold_dom_sf"/>
</dbReference>
<dbReference type="AlphaFoldDB" id="A0A5E4UGV7"/>
<reference evidence="3 4" key="1">
    <citation type="submission" date="2019-08" db="EMBL/GenBank/DDBJ databases">
        <authorList>
            <person name="Peeters C."/>
        </authorList>
    </citation>
    <scope>NUCLEOTIDE SEQUENCE [LARGE SCALE GENOMIC DNA]</scope>
    <source>
        <strain evidence="3 4">LMG 30175</strain>
    </source>
</reference>
<dbReference type="Proteomes" id="UP000414233">
    <property type="component" value="Unassembled WGS sequence"/>
</dbReference>
<keyword evidence="4" id="KW-1185">Reference proteome</keyword>
<accession>A0A5E4UGV7</accession>
<name>A0A5E4UGV7_9BURK</name>
<dbReference type="InterPro" id="IPR017847">
    <property type="entry name" value="T6SS_RhsGE_Vgr_subset"/>
</dbReference>
<protein>
    <submittedName>
        <fullName evidence="3">Actin cross-linking toxin VgrG1</fullName>
        <ecNumber evidence="3">6.3.2.-</ecNumber>
    </submittedName>
</protein>
<gene>
    <name evidence="3" type="primary">vgrG1_3</name>
    <name evidence="3" type="ORF">PTE30175_01965</name>
</gene>
<dbReference type="Gene3D" id="4.10.220.110">
    <property type="match status" value="1"/>
</dbReference>
<dbReference type="InterPro" id="IPR028244">
    <property type="entry name" value="T6SS_Rhs_Vgr_dom"/>
</dbReference>
<evidence type="ECO:0000259" key="2">
    <source>
        <dbReference type="Pfam" id="PF13296"/>
    </source>
</evidence>
<sequence length="785" mass="86533">MQTLPDAAADLKSLLTQPTQHIYLTIPGTDFPLSVVRFRLEDEMNGSFMADIVVTSPVQDLPGADCIGRWAMLRLEDETAETAWMTAERNALRTWHGVVTQWEHVSSSRDEATYRLRLEPRFALLRQTADSRVFLETSLREVIKASIVDRQTFVHSDVEFAFEASAQQFEQVLMYEETVEHFISRICRKYGLYYYIKHADDAKGAYRDTLVFGDSAKGYMRALEVPLAAHAGLESVGRESIQTLRTIRTSVPETVSVWDHNYRTPEDPLAAESKIAYEDRSVAGTLRRSAEHHRTADAAQTVAELRRDEQIARQTVYKGTSNVVGMTPGMVVRLTNHTLPDAKYGFVITKLICQGGRAEPFSNEFEAMPSHLPFRPEYDPHQHWRWMPGPVKAVIESRYDDGYAHPDEHGRYFLKFGFDWRKTKPGFGSKPTRLMKPSAAYRGGFHSPKLPGTEVLVGFTGGDIDRPIILGAAHDYARTDVVYGIDGWNTRSIWRTPLRGADIRMEDYKGQEGVKVATVFAKSSVSLGYLVTHDKKRRGEGFEATTQGWAAVRGAKGVLISADGLSSPDAPQLEMPAALAQLQSALRQVTALVEASTAAKATPADEATQTSLKEALEQLKDAGLIASAPGGIALTTPRSIQHAAGENVMLTAGRHVDVSAMKRFTLAAGDLISLCAHKLGLKLFAAKGKVEIQAQTDGLDLFAAKQLHVASTEQDVLIAGRSKAAMASGGACFTIEDGSVVFNCPGDFRVRAASFRFEGPADLAVPYPDLPQSNFKTTENYTLTR</sequence>
<dbReference type="RefSeq" id="WP_150696881.1">
    <property type="nucleotide sequence ID" value="NZ_CABPRZ010000007.1"/>
</dbReference>
<dbReference type="NCBIfam" id="TIGR01646">
    <property type="entry name" value="vgr_GE"/>
    <property type="match status" value="1"/>
</dbReference>
<dbReference type="OrthoDB" id="8590234at2"/>
<feature type="domain" description="DUF2345" evidence="1">
    <location>
        <begin position="613"/>
        <end position="761"/>
    </location>
</feature>
<dbReference type="EMBL" id="CABPRZ010000007">
    <property type="protein sequence ID" value="VVD99230.1"/>
    <property type="molecule type" value="Genomic_DNA"/>
</dbReference>
<dbReference type="SUPFAM" id="SSF69255">
    <property type="entry name" value="gp5 N-terminal domain-like"/>
    <property type="match status" value="1"/>
</dbReference>
<keyword evidence="3" id="KW-0436">Ligase</keyword>
<evidence type="ECO:0000259" key="1">
    <source>
        <dbReference type="Pfam" id="PF10106"/>
    </source>
</evidence>
<dbReference type="EC" id="6.3.2.-" evidence="3"/>
<dbReference type="GO" id="GO:0016874">
    <property type="term" value="F:ligase activity"/>
    <property type="evidence" value="ECO:0007669"/>
    <property type="project" value="UniProtKB-KW"/>
</dbReference>
<dbReference type="Pfam" id="PF05954">
    <property type="entry name" value="Phage_GPD"/>
    <property type="match status" value="1"/>
</dbReference>
<evidence type="ECO:0000313" key="4">
    <source>
        <dbReference type="Proteomes" id="UP000414233"/>
    </source>
</evidence>
<dbReference type="SUPFAM" id="SSF69279">
    <property type="entry name" value="Phage tail proteins"/>
    <property type="match status" value="2"/>
</dbReference>
<dbReference type="Pfam" id="PF13296">
    <property type="entry name" value="T6SS_Vgr"/>
    <property type="match status" value="1"/>
</dbReference>
<dbReference type="Gene3D" id="3.55.50.10">
    <property type="entry name" value="Baseplate protein-like domains"/>
    <property type="match status" value="1"/>
</dbReference>
<evidence type="ECO:0000313" key="3">
    <source>
        <dbReference type="EMBL" id="VVD99230.1"/>
    </source>
</evidence>